<dbReference type="SUPFAM" id="SSF101904">
    <property type="entry name" value="GyrA/ParC C-terminal domain-like"/>
    <property type="match status" value="1"/>
</dbReference>
<feature type="non-terminal residue" evidence="2">
    <location>
        <position position="1"/>
    </location>
</feature>
<sequence>KVKKTALSDFANVRRGGIIAIKILPSDNLIEARFTSGQNDVVLITSNGQSIRFNEEDVRTMGRSAAGVRGIRLGKEDHVIALAIANPDATLLVAGENGVGKRTDFDEYRVQSRGGKGIITMKTTKKTGKVVGALTVHDHNEIMIITVGGQMVRTTVKGIRQTGRNAQGVRIVRLDENDRLQDIAPVITAGREDEVEKSEEGDEEEID</sequence>
<dbReference type="GO" id="GO:0009330">
    <property type="term" value="C:DNA topoisomerase type II (double strand cut, ATP-hydrolyzing) complex"/>
    <property type="evidence" value="ECO:0007669"/>
    <property type="project" value="TreeGrafter"/>
</dbReference>
<dbReference type="GO" id="GO:0003918">
    <property type="term" value="F:DNA topoisomerase type II (double strand cut, ATP-hydrolyzing) activity"/>
    <property type="evidence" value="ECO:0007669"/>
    <property type="project" value="TreeGrafter"/>
</dbReference>
<feature type="region of interest" description="Disordered" evidence="1">
    <location>
        <begin position="186"/>
        <end position="207"/>
    </location>
</feature>
<dbReference type="PANTHER" id="PTHR43493">
    <property type="entry name" value="DNA GYRASE/TOPOISOMERASE SUBUNIT A"/>
    <property type="match status" value="1"/>
</dbReference>
<dbReference type="InterPro" id="IPR006691">
    <property type="entry name" value="GyrA/parC_rep"/>
</dbReference>
<dbReference type="AlphaFoldDB" id="A0A383E6M2"/>
<name>A0A383E6M2_9ZZZZ</name>
<organism evidence="2">
    <name type="scientific">marine metagenome</name>
    <dbReference type="NCBI Taxonomy" id="408172"/>
    <lineage>
        <taxon>unclassified sequences</taxon>
        <taxon>metagenomes</taxon>
        <taxon>ecological metagenomes</taxon>
    </lineage>
</organism>
<dbReference type="GO" id="GO:0003677">
    <property type="term" value="F:DNA binding"/>
    <property type="evidence" value="ECO:0007669"/>
    <property type="project" value="InterPro"/>
</dbReference>
<evidence type="ECO:0000256" key="1">
    <source>
        <dbReference type="SAM" id="MobiDB-lite"/>
    </source>
</evidence>
<dbReference type="Pfam" id="PF03989">
    <property type="entry name" value="DNA_gyraseA_C"/>
    <property type="match status" value="4"/>
</dbReference>
<gene>
    <name evidence="2" type="ORF">METZ01_LOCUS504592</name>
</gene>
<dbReference type="GO" id="GO:0006265">
    <property type="term" value="P:DNA topological change"/>
    <property type="evidence" value="ECO:0007669"/>
    <property type="project" value="InterPro"/>
</dbReference>
<dbReference type="InterPro" id="IPR050220">
    <property type="entry name" value="Type_II_DNA_Topoisomerases"/>
</dbReference>
<evidence type="ECO:0008006" key="3">
    <source>
        <dbReference type="Google" id="ProtNLM"/>
    </source>
</evidence>
<feature type="compositionally biased region" description="Acidic residues" evidence="1">
    <location>
        <begin position="193"/>
        <end position="207"/>
    </location>
</feature>
<dbReference type="EMBL" id="UINC01222802">
    <property type="protein sequence ID" value="SVE51738.1"/>
    <property type="molecule type" value="Genomic_DNA"/>
</dbReference>
<accession>A0A383E6M2</accession>
<dbReference type="GO" id="GO:0005737">
    <property type="term" value="C:cytoplasm"/>
    <property type="evidence" value="ECO:0007669"/>
    <property type="project" value="TreeGrafter"/>
</dbReference>
<dbReference type="PANTHER" id="PTHR43493:SF5">
    <property type="entry name" value="DNA GYRASE SUBUNIT A, CHLOROPLASTIC_MITOCHONDRIAL"/>
    <property type="match status" value="1"/>
</dbReference>
<dbReference type="Gene3D" id="2.120.10.90">
    <property type="entry name" value="DNA gyrase/topoisomerase IV, subunit A, C-terminal"/>
    <property type="match status" value="1"/>
</dbReference>
<dbReference type="InterPro" id="IPR035516">
    <property type="entry name" value="Gyrase/topoIV_suA_C"/>
</dbReference>
<evidence type="ECO:0000313" key="2">
    <source>
        <dbReference type="EMBL" id="SVE51738.1"/>
    </source>
</evidence>
<dbReference type="GO" id="GO:0005524">
    <property type="term" value="F:ATP binding"/>
    <property type="evidence" value="ECO:0007669"/>
    <property type="project" value="InterPro"/>
</dbReference>
<reference evidence="2" key="1">
    <citation type="submission" date="2018-05" db="EMBL/GenBank/DDBJ databases">
        <authorList>
            <person name="Lanie J.A."/>
            <person name="Ng W.-L."/>
            <person name="Kazmierczak K.M."/>
            <person name="Andrzejewski T.M."/>
            <person name="Davidsen T.M."/>
            <person name="Wayne K.J."/>
            <person name="Tettelin H."/>
            <person name="Glass J.I."/>
            <person name="Rusch D."/>
            <person name="Podicherti R."/>
            <person name="Tsui H.-C.T."/>
            <person name="Winkler M.E."/>
        </authorList>
    </citation>
    <scope>NUCLEOTIDE SEQUENCE</scope>
</reference>
<protein>
    <recommendedName>
        <fullName evidence="3">DNA gyrase subunit A</fullName>
    </recommendedName>
</protein>
<proteinExistence type="predicted"/>